<dbReference type="EMBL" id="JACXAA010000003">
    <property type="protein sequence ID" value="MBD2753584.1"/>
    <property type="molecule type" value="Genomic_DNA"/>
</dbReference>
<organism evidence="2 3">
    <name type="scientific">Spirosoma validum</name>
    <dbReference type="NCBI Taxonomy" id="2771355"/>
    <lineage>
        <taxon>Bacteria</taxon>
        <taxon>Pseudomonadati</taxon>
        <taxon>Bacteroidota</taxon>
        <taxon>Cytophagia</taxon>
        <taxon>Cytophagales</taxon>
        <taxon>Cytophagaceae</taxon>
        <taxon>Spirosoma</taxon>
    </lineage>
</organism>
<feature type="transmembrane region" description="Helical" evidence="1">
    <location>
        <begin position="91"/>
        <end position="111"/>
    </location>
</feature>
<keyword evidence="1" id="KW-0812">Transmembrane</keyword>
<feature type="transmembrane region" description="Helical" evidence="1">
    <location>
        <begin position="7"/>
        <end position="30"/>
    </location>
</feature>
<keyword evidence="3" id="KW-1185">Reference proteome</keyword>
<gene>
    <name evidence="2" type="ORF">IC230_11830</name>
</gene>
<keyword evidence="1" id="KW-0472">Membrane</keyword>
<evidence type="ECO:0000313" key="2">
    <source>
        <dbReference type="EMBL" id="MBD2753584.1"/>
    </source>
</evidence>
<evidence type="ECO:0000313" key="3">
    <source>
        <dbReference type="Proteomes" id="UP000653797"/>
    </source>
</evidence>
<accession>A0A927B1D0</accession>
<comment type="caution">
    <text evidence="2">The sequence shown here is derived from an EMBL/GenBank/DDBJ whole genome shotgun (WGS) entry which is preliminary data.</text>
</comment>
<sequence>MHLNLKPYYWLLLGIVVVFVLIGLIGNVIIPGGINSQFWRKMGPYVVFGLFLLGVASLVPVLLKGFLVAQYKIGNSHLPLVQLINQHSKQVLLTVWVIFGIGMGVALPYMIKDGFFEQAQVAALESDQSK</sequence>
<protein>
    <submittedName>
        <fullName evidence="2">Uncharacterized protein</fullName>
    </submittedName>
</protein>
<dbReference type="RefSeq" id="WP_191039183.1">
    <property type="nucleotide sequence ID" value="NZ_JACXAA010000003.1"/>
</dbReference>
<dbReference type="AlphaFoldDB" id="A0A927B1D0"/>
<evidence type="ECO:0000256" key="1">
    <source>
        <dbReference type="SAM" id="Phobius"/>
    </source>
</evidence>
<keyword evidence="1" id="KW-1133">Transmembrane helix</keyword>
<reference evidence="2" key="1">
    <citation type="submission" date="2020-09" db="EMBL/GenBank/DDBJ databases">
        <authorList>
            <person name="Kim M.K."/>
        </authorList>
    </citation>
    <scope>NUCLEOTIDE SEQUENCE</scope>
    <source>
        <strain evidence="2">BT704</strain>
    </source>
</reference>
<feature type="transmembrane region" description="Helical" evidence="1">
    <location>
        <begin position="42"/>
        <end position="63"/>
    </location>
</feature>
<dbReference type="Proteomes" id="UP000653797">
    <property type="component" value="Unassembled WGS sequence"/>
</dbReference>
<proteinExistence type="predicted"/>
<name>A0A927B1D0_9BACT</name>